<feature type="domain" description="Rab-GAP TBC" evidence="5">
    <location>
        <begin position="791"/>
        <end position="1006"/>
    </location>
</feature>
<dbReference type="AlphaFoldDB" id="A0A8J2WK87"/>
<dbReference type="PANTHER" id="PTHR47219">
    <property type="entry name" value="RAB GTPASE-ACTIVATING PROTEIN 1-LIKE"/>
    <property type="match status" value="1"/>
</dbReference>
<keyword evidence="3" id="KW-0175">Coiled coil</keyword>
<evidence type="ECO:0000256" key="3">
    <source>
        <dbReference type="SAM" id="Coils"/>
    </source>
</evidence>
<evidence type="ECO:0000259" key="5">
    <source>
        <dbReference type="PROSITE" id="PS50086"/>
    </source>
</evidence>
<feature type="compositionally biased region" description="Polar residues" evidence="4">
    <location>
        <begin position="586"/>
        <end position="595"/>
    </location>
</feature>
<dbReference type="InterPro" id="IPR011993">
    <property type="entry name" value="PH-like_dom_sf"/>
</dbReference>
<dbReference type="SMART" id="SM00164">
    <property type="entry name" value="TBC"/>
    <property type="match status" value="1"/>
</dbReference>
<dbReference type="GO" id="GO:0005096">
    <property type="term" value="F:GTPase activator activity"/>
    <property type="evidence" value="ECO:0007669"/>
    <property type="project" value="UniProtKB-KW"/>
</dbReference>
<feature type="compositionally biased region" description="Basic and acidic residues" evidence="4">
    <location>
        <begin position="41"/>
        <end position="50"/>
    </location>
</feature>
<dbReference type="Pfam" id="PF11830">
    <property type="entry name" value="DUF3350"/>
    <property type="match status" value="1"/>
</dbReference>
<feature type="region of interest" description="Disordered" evidence="4">
    <location>
        <begin position="565"/>
        <end position="621"/>
    </location>
</feature>
<dbReference type="PROSITE" id="PS50086">
    <property type="entry name" value="TBC_RABGAP"/>
    <property type="match status" value="1"/>
</dbReference>
<evidence type="ECO:0000256" key="1">
    <source>
        <dbReference type="ARBA" id="ARBA00022468"/>
    </source>
</evidence>
<evidence type="ECO:0000313" key="7">
    <source>
        <dbReference type="Proteomes" id="UP000789390"/>
    </source>
</evidence>
<dbReference type="Gene3D" id="1.10.10.2750">
    <property type="match status" value="1"/>
</dbReference>
<dbReference type="InterPro" id="IPR050302">
    <property type="entry name" value="Rab_GAP_TBC_domain"/>
</dbReference>
<dbReference type="Gene3D" id="2.30.29.30">
    <property type="entry name" value="Pleckstrin-homology domain (PH domain)/Phosphotyrosine-binding domain (PTB)"/>
    <property type="match status" value="1"/>
</dbReference>
<dbReference type="InterPro" id="IPR000195">
    <property type="entry name" value="Rab-GAP-TBC_dom"/>
</dbReference>
<evidence type="ECO:0000313" key="6">
    <source>
        <dbReference type="EMBL" id="CAH0107786.1"/>
    </source>
</evidence>
<reference evidence="6" key="1">
    <citation type="submission" date="2021-11" db="EMBL/GenBank/DDBJ databases">
        <authorList>
            <person name="Schell T."/>
        </authorList>
    </citation>
    <scope>NUCLEOTIDE SEQUENCE</scope>
    <source>
        <strain evidence="6">M5</strain>
    </source>
</reference>
<keyword evidence="1" id="KW-0343">GTPase activation</keyword>
<organism evidence="6 7">
    <name type="scientific">Daphnia galeata</name>
    <dbReference type="NCBI Taxonomy" id="27404"/>
    <lineage>
        <taxon>Eukaryota</taxon>
        <taxon>Metazoa</taxon>
        <taxon>Ecdysozoa</taxon>
        <taxon>Arthropoda</taxon>
        <taxon>Crustacea</taxon>
        <taxon>Branchiopoda</taxon>
        <taxon>Diplostraca</taxon>
        <taxon>Cladocera</taxon>
        <taxon>Anomopoda</taxon>
        <taxon>Daphniidae</taxon>
        <taxon>Daphnia</taxon>
    </lineage>
</organism>
<keyword evidence="7" id="KW-1185">Reference proteome</keyword>
<feature type="compositionally biased region" description="Polar residues" evidence="4">
    <location>
        <begin position="15"/>
        <end position="32"/>
    </location>
</feature>
<sequence>MITIPSLGNLAFISGSPSQTSEMPTKSGNRNGSVLEMFLGSRDHSNRGSREGSMGPLSRQSSNASVSSITSLQDAGCSGSQFFEVLYLGKIKSVSHRKAPPTFIDDVLEKFRAHNEQEEQKGRQMSLPVHTNSSFLQMARFPRPTSMNDVCGENRDIYEARHAFASKLVDTQEEEESCEPQSPITDNHNTLSILKQTEEVLKSLSDRMEPQTKVASSNLSIPQSGTLTNLQDPSATFRTRTASGGVSSLPPSTIGICASQIKTRRKDPSLEPITRGRANSTGSDLRPKRVCSSSNLEVPRSVHNNENNRTMLLQISRCDVKLISPDRKSVMLSKPFCDISHCSQGIQHPENFGFICRDVVSENNVCYVFKCQNNSVADEIMTVLKLASHSASESQKRIHGNLCDHCPAVWLQRLMTDVEGPLGLGDQKAHSLLLRRIGTLPEEDQDQLVAKYKGADLTKTSEQNDLLLLLLKAHCEARQMTHVHDTAENRHEFLSQYFDGSSGTIFNKAKRSLTNSFDQLLKRKTKEDMDRVSPQPAIHQTSLPPRTGGHLEVLEKTPSKQMFRYDMSDGFSQSPLKREPDDPRPRSTTLCSSRGDTIKKELKEMQIKRREQTESKKDLKPEIKPEKISSPTLKSPIMDIFFKVGSPVPVSHPPETPSPRRPSSAASWRQAIFQQVMSPNQNNPNEFCVGGDVRKYGTSSGEQGRTQRTRDSYRVLWKKAIKQQIILIRMEKENKRLKAHQEEMAIKRMKLNYDEIVPCVRPASQLWEKLLNSSSSVAADFPTLARAVEKGVPKHRRGEVWQTLVNTRNTMETQQPSWCRHAAHDDYSLSSHSVDYENFPLLDEPYEDLLGQLTSHQHAIIIDLGRTFPTQKYFQASLGPGQLSLYNLLKAYSLLDSQVGYCQGLSFIGGVLLMHLEEKEAYYMLRYLMLELGLRRQYLPDMAALQVELYQMARLLRDSHRDLYEHLEENEISPTLYAAPWFLTLFASQFPLAFVVRVFDLVFMNGMSMVFRVALSLIADHKDMLLQCRNFEQLMDYFKTTLPSMGASQLERVIREALALDISRQLAAYEVEYHVLQEEIVAGIASPISPQHQHATEDLIEKTRFLEESNMVLQKQVRELQAQLQSAKVTTRILENNLSASQSKYTRLEREVCEYETDRTSLIHLIADLMKRLPVGQEITIPPDVARCLESFSTVHEGGIAIMVTPSSNKSSTAAITS</sequence>
<proteinExistence type="predicted"/>
<evidence type="ECO:0000256" key="2">
    <source>
        <dbReference type="ARBA" id="ARBA00022553"/>
    </source>
</evidence>
<feature type="region of interest" description="Disordered" evidence="4">
    <location>
        <begin position="265"/>
        <end position="289"/>
    </location>
</feature>
<feature type="coiled-coil region" evidence="3">
    <location>
        <begin position="1103"/>
        <end position="1151"/>
    </location>
</feature>
<keyword evidence="2" id="KW-0597">Phosphoprotein</keyword>
<accession>A0A8J2WK87</accession>
<comment type="caution">
    <text evidence="6">The sequence shown here is derived from an EMBL/GenBank/DDBJ whole genome shotgun (WGS) entry which is preliminary data.</text>
</comment>
<dbReference type="Gene3D" id="1.10.8.270">
    <property type="entry name" value="putative rabgap domain of human tbc1 domain family member 14 like domains"/>
    <property type="match status" value="1"/>
</dbReference>
<dbReference type="OrthoDB" id="295078at2759"/>
<name>A0A8J2WK87_9CRUS</name>
<dbReference type="SUPFAM" id="SSF47923">
    <property type="entry name" value="Ypt/Rab-GAP domain of gyp1p"/>
    <property type="match status" value="2"/>
</dbReference>
<feature type="compositionally biased region" description="Basic and acidic residues" evidence="4">
    <location>
        <begin position="596"/>
        <end position="621"/>
    </location>
</feature>
<gene>
    <name evidence="6" type="ORF">DGAL_LOCUS11120</name>
</gene>
<dbReference type="InterPro" id="IPR006020">
    <property type="entry name" value="PTB/PI_dom"/>
</dbReference>
<dbReference type="InterPro" id="IPR021785">
    <property type="entry name" value="DUF3350"/>
</dbReference>
<dbReference type="FunFam" id="1.10.8.270:FF:000001">
    <property type="entry name" value="TBC1 domain family member 1"/>
    <property type="match status" value="1"/>
</dbReference>
<dbReference type="InterPro" id="IPR035969">
    <property type="entry name" value="Rab-GAP_TBC_sf"/>
</dbReference>
<dbReference type="FunFam" id="1.10.472.80:FF:000043">
    <property type="entry name" value="Pollux, isoform A"/>
    <property type="match status" value="1"/>
</dbReference>
<dbReference type="Gene3D" id="1.10.472.80">
    <property type="entry name" value="Ypt/Rab-GAP domain of gyp1p, domain 3"/>
    <property type="match status" value="1"/>
</dbReference>
<protein>
    <recommendedName>
        <fullName evidence="5">Rab-GAP TBC domain-containing protein</fullName>
    </recommendedName>
</protein>
<feature type="compositionally biased region" description="Basic and acidic residues" evidence="4">
    <location>
        <begin position="576"/>
        <end position="585"/>
    </location>
</feature>
<dbReference type="EMBL" id="CAKKLH010000279">
    <property type="protein sequence ID" value="CAH0107786.1"/>
    <property type="molecule type" value="Genomic_DNA"/>
</dbReference>
<dbReference type="SMART" id="SM00462">
    <property type="entry name" value="PTB"/>
    <property type="match status" value="1"/>
</dbReference>
<dbReference type="FunFam" id="1.10.10.2750:FF:000002">
    <property type="entry name" value="TBC1 domain family member 4"/>
    <property type="match status" value="1"/>
</dbReference>
<dbReference type="PANTHER" id="PTHR47219:SF16">
    <property type="entry name" value="GTPASE ACTIVATING PROTEIN"/>
    <property type="match status" value="1"/>
</dbReference>
<feature type="region of interest" description="Disordered" evidence="4">
    <location>
        <begin position="524"/>
        <end position="551"/>
    </location>
</feature>
<dbReference type="Pfam" id="PF00566">
    <property type="entry name" value="RabGAP-TBC"/>
    <property type="match status" value="1"/>
</dbReference>
<feature type="region of interest" description="Disordered" evidence="4">
    <location>
        <begin position="13"/>
        <end position="62"/>
    </location>
</feature>
<dbReference type="Proteomes" id="UP000789390">
    <property type="component" value="Unassembled WGS sequence"/>
</dbReference>
<dbReference type="Pfam" id="PF00640">
    <property type="entry name" value="PID"/>
    <property type="match status" value="1"/>
</dbReference>
<dbReference type="SUPFAM" id="SSF50729">
    <property type="entry name" value="PH domain-like"/>
    <property type="match status" value="1"/>
</dbReference>
<evidence type="ECO:0000256" key="4">
    <source>
        <dbReference type="SAM" id="MobiDB-lite"/>
    </source>
</evidence>